<feature type="domain" description="Amine oxidase" evidence="1">
    <location>
        <begin position="72"/>
        <end position="534"/>
    </location>
</feature>
<name>A0ABQ1YH76_9BACT</name>
<dbReference type="SUPFAM" id="SSF51905">
    <property type="entry name" value="FAD/NAD(P)-binding domain"/>
    <property type="match status" value="1"/>
</dbReference>
<dbReference type="EMBL" id="BMIA01000001">
    <property type="protein sequence ID" value="GGH25340.1"/>
    <property type="molecule type" value="Genomic_DNA"/>
</dbReference>
<reference evidence="3" key="1">
    <citation type="journal article" date="2019" name="Int. J. Syst. Evol. Microbiol.">
        <title>The Global Catalogue of Microorganisms (GCM) 10K type strain sequencing project: providing services to taxonomists for standard genome sequencing and annotation.</title>
        <authorList>
            <consortium name="The Broad Institute Genomics Platform"/>
            <consortium name="The Broad Institute Genome Sequencing Center for Infectious Disease"/>
            <person name="Wu L."/>
            <person name="Ma J."/>
        </authorList>
    </citation>
    <scope>NUCLEOTIDE SEQUENCE [LARGE SCALE GENOMIC DNA]</scope>
    <source>
        <strain evidence="3">CGMCC 1.15288</strain>
    </source>
</reference>
<organism evidence="2 3">
    <name type="scientific">Dyadobacter endophyticus</name>
    <dbReference type="NCBI Taxonomy" id="1749036"/>
    <lineage>
        <taxon>Bacteria</taxon>
        <taxon>Pseudomonadati</taxon>
        <taxon>Bacteroidota</taxon>
        <taxon>Cytophagia</taxon>
        <taxon>Cytophagales</taxon>
        <taxon>Spirosomataceae</taxon>
        <taxon>Dyadobacter</taxon>
    </lineage>
</organism>
<evidence type="ECO:0000313" key="3">
    <source>
        <dbReference type="Proteomes" id="UP000600214"/>
    </source>
</evidence>
<comment type="caution">
    <text evidence="2">The sequence shown here is derived from an EMBL/GenBank/DDBJ whole genome shotgun (WGS) entry which is preliminary data.</text>
</comment>
<protein>
    <submittedName>
        <fullName evidence="2">Amino oxidase</fullName>
    </submittedName>
</protein>
<evidence type="ECO:0000259" key="1">
    <source>
        <dbReference type="Pfam" id="PF01593"/>
    </source>
</evidence>
<dbReference type="InterPro" id="IPR050464">
    <property type="entry name" value="Zeta_carotene_desat/Oxidored"/>
</dbReference>
<dbReference type="Gene3D" id="3.50.50.60">
    <property type="entry name" value="FAD/NAD(P)-binding domain"/>
    <property type="match status" value="1"/>
</dbReference>
<proteinExistence type="predicted"/>
<dbReference type="RefSeq" id="WP_188929149.1">
    <property type="nucleotide sequence ID" value="NZ_BMIA01000001.1"/>
</dbReference>
<dbReference type="InterPro" id="IPR036188">
    <property type="entry name" value="FAD/NAD-bd_sf"/>
</dbReference>
<dbReference type="InterPro" id="IPR002937">
    <property type="entry name" value="Amino_oxidase"/>
</dbReference>
<dbReference type="PANTHER" id="PTHR42923">
    <property type="entry name" value="PROTOPORPHYRINOGEN OXIDASE"/>
    <property type="match status" value="1"/>
</dbReference>
<dbReference type="Proteomes" id="UP000600214">
    <property type="component" value="Unassembled WGS sequence"/>
</dbReference>
<gene>
    <name evidence="2" type="ORF">GCM10007423_09470</name>
</gene>
<accession>A0ABQ1YH76</accession>
<dbReference type="PANTHER" id="PTHR42923:SF39">
    <property type="entry name" value="AMINO OXIDASE"/>
    <property type="match status" value="1"/>
</dbReference>
<dbReference type="Pfam" id="PF01593">
    <property type="entry name" value="Amino_oxidase"/>
    <property type="match status" value="1"/>
</dbReference>
<keyword evidence="3" id="KW-1185">Reference proteome</keyword>
<evidence type="ECO:0000313" key="2">
    <source>
        <dbReference type="EMBL" id="GGH25340.1"/>
    </source>
</evidence>
<sequence>MKRGEFIRLTTGMAAAAPLLHACEGKKAGAATAIPGKIVGASAAAGHLLRDRAFNAPGEFEPKDVVIIGAGVSGLSAARYLMQHGVSDMVVLDLEGQPGGNAASGGNAFSKYPWGAHYVPVPNNNLTEYLSFLEEAKVITGYDGAGLPVYDEFYLCHDPEERLYINGHWQEGLVPNFGLNAAQLAEFRQFFTLINHYKNLKGADGLEAFSIPVDMSSRDESLRALDRMTMKEWMDSRHLTGEYIRWYVDYCTRDDFGTPLDLVSAWAGIHYFASRKGKAANAAYNDVLTWEHGNGFLIDALRKDLDGRVVTGALATSVKVGPEGVKIGYLDVATRQVKGLEARHCIMAVPQFVAARLLGDTERGKTVTGHFHYTPWMVANLTVKDLHERAGQPASWDNVIYGSPSLGYVDATHQQVQQQKYRRNLTYYLPLTYAPPGIARKEAYHAEHAFWSEKVLSDLQRVHPDIREQTERIDIMLWGHAMVQPRPGMIHGDLRQALSESIGTGIHFAHTDLAGVSIFEEGFYQGLKAAKKILKQT</sequence>